<dbReference type="Proteomes" id="UP000076532">
    <property type="component" value="Unassembled WGS sequence"/>
</dbReference>
<organism evidence="1 2">
    <name type="scientific">Athelia psychrophila</name>
    <dbReference type="NCBI Taxonomy" id="1759441"/>
    <lineage>
        <taxon>Eukaryota</taxon>
        <taxon>Fungi</taxon>
        <taxon>Dikarya</taxon>
        <taxon>Basidiomycota</taxon>
        <taxon>Agaricomycotina</taxon>
        <taxon>Agaricomycetes</taxon>
        <taxon>Agaricomycetidae</taxon>
        <taxon>Atheliales</taxon>
        <taxon>Atheliaceae</taxon>
        <taxon>Athelia</taxon>
    </lineage>
</organism>
<protein>
    <submittedName>
        <fullName evidence="1">Uncharacterized protein</fullName>
    </submittedName>
</protein>
<accession>A0A165X4K0</accession>
<evidence type="ECO:0000313" key="2">
    <source>
        <dbReference type="Proteomes" id="UP000076532"/>
    </source>
</evidence>
<sequence>MLPDTIGCGASVDTSTLSGDTCFRSGSCLASFLPGDGGGDSPTGMISLWEAGASDSSSNVALFSSAMAEASGSASSAGSSGDRIRGF</sequence>
<dbReference type="EMBL" id="KV417728">
    <property type="protein sequence ID" value="KZP08195.1"/>
    <property type="molecule type" value="Genomic_DNA"/>
</dbReference>
<reference evidence="1 2" key="1">
    <citation type="journal article" date="2016" name="Mol. Biol. Evol.">
        <title>Comparative Genomics of Early-Diverging Mushroom-Forming Fungi Provides Insights into the Origins of Lignocellulose Decay Capabilities.</title>
        <authorList>
            <person name="Nagy L.G."/>
            <person name="Riley R."/>
            <person name="Tritt A."/>
            <person name="Adam C."/>
            <person name="Daum C."/>
            <person name="Floudas D."/>
            <person name="Sun H."/>
            <person name="Yadav J.S."/>
            <person name="Pangilinan J."/>
            <person name="Larsson K.H."/>
            <person name="Matsuura K."/>
            <person name="Barry K."/>
            <person name="Labutti K."/>
            <person name="Kuo R."/>
            <person name="Ohm R.A."/>
            <person name="Bhattacharya S.S."/>
            <person name="Shirouzu T."/>
            <person name="Yoshinaga Y."/>
            <person name="Martin F.M."/>
            <person name="Grigoriev I.V."/>
            <person name="Hibbett D.S."/>
        </authorList>
    </citation>
    <scope>NUCLEOTIDE SEQUENCE [LARGE SCALE GENOMIC DNA]</scope>
    <source>
        <strain evidence="1 2">CBS 109695</strain>
    </source>
</reference>
<keyword evidence="2" id="KW-1185">Reference proteome</keyword>
<proteinExistence type="predicted"/>
<gene>
    <name evidence="1" type="ORF">FIBSPDRAFT_874762</name>
</gene>
<evidence type="ECO:0000313" key="1">
    <source>
        <dbReference type="EMBL" id="KZP08195.1"/>
    </source>
</evidence>
<dbReference type="AlphaFoldDB" id="A0A165X4K0"/>
<name>A0A165X4K0_9AGAM</name>